<evidence type="ECO:0000313" key="1">
    <source>
        <dbReference type="Proteomes" id="UP000095287"/>
    </source>
</evidence>
<sequence>MIGHIEFHKRDTGVLQQMQRSQTRERRRKHRERWNLCGCSSFRIRRRKMTTLRYVTNNLTGWVIRSQLITQGNDVTELIYEK</sequence>
<name>A0A1I7ZAF5_9BILA</name>
<organism evidence="1 2">
    <name type="scientific">Steinernema glaseri</name>
    <dbReference type="NCBI Taxonomy" id="37863"/>
    <lineage>
        <taxon>Eukaryota</taxon>
        <taxon>Metazoa</taxon>
        <taxon>Ecdysozoa</taxon>
        <taxon>Nematoda</taxon>
        <taxon>Chromadorea</taxon>
        <taxon>Rhabditida</taxon>
        <taxon>Tylenchina</taxon>
        <taxon>Panagrolaimomorpha</taxon>
        <taxon>Strongyloidoidea</taxon>
        <taxon>Steinernematidae</taxon>
        <taxon>Steinernema</taxon>
    </lineage>
</organism>
<protein>
    <submittedName>
        <fullName evidence="2">Uncharacterized protein</fullName>
    </submittedName>
</protein>
<evidence type="ECO:0000313" key="2">
    <source>
        <dbReference type="WBParaSite" id="L893_g24213.t1"/>
    </source>
</evidence>
<dbReference type="AlphaFoldDB" id="A0A1I7ZAF5"/>
<dbReference type="WBParaSite" id="L893_g24213.t1">
    <property type="protein sequence ID" value="L893_g24213.t1"/>
    <property type="gene ID" value="L893_g24213"/>
</dbReference>
<reference evidence="2" key="1">
    <citation type="submission" date="2016-11" db="UniProtKB">
        <authorList>
            <consortium name="WormBaseParasite"/>
        </authorList>
    </citation>
    <scope>IDENTIFICATION</scope>
</reference>
<accession>A0A1I7ZAF5</accession>
<proteinExistence type="predicted"/>
<keyword evidence="1" id="KW-1185">Reference proteome</keyword>
<dbReference type="Proteomes" id="UP000095287">
    <property type="component" value="Unplaced"/>
</dbReference>